<keyword evidence="1" id="KW-0378">Hydrolase</keyword>
<organism evidence="4 5">
    <name type="scientific">Pseudobutyrivibrio xylanivorans</name>
    <dbReference type="NCBI Taxonomy" id="185007"/>
    <lineage>
        <taxon>Bacteria</taxon>
        <taxon>Bacillati</taxon>
        <taxon>Bacillota</taxon>
        <taxon>Clostridia</taxon>
        <taxon>Lachnospirales</taxon>
        <taxon>Lachnospiraceae</taxon>
        <taxon>Pseudobutyrivibrio</taxon>
    </lineage>
</organism>
<evidence type="ECO:0000313" key="5">
    <source>
        <dbReference type="Proteomes" id="UP000327030"/>
    </source>
</evidence>
<evidence type="ECO:0000256" key="1">
    <source>
        <dbReference type="ARBA" id="ARBA00022801"/>
    </source>
</evidence>
<dbReference type="SMART" id="SM00642">
    <property type="entry name" value="Aamy"/>
    <property type="match status" value="1"/>
</dbReference>
<dbReference type="InterPro" id="IPR006047">
    <property type="entry name" value="GH13_cat_dom"/>
</dbReference>
<dbReference type="KEGG" id="pxv:FXF36_04650"/>
<dbReference type="GO" id="GO:0005975">
    <property type="term" value="P:carbohydrate metabolic process"/>
    <property type="evidence" value="ECO:0007669"/>
    <property type="project" value="InterPro"/>
</dbReference>
<name>A0A5P6VP41_PSEXY</name>
<dbReference type="OrthoDB" id="9805159at2"/>
<evidence type="ECO:0000256" key="2">
    <source>
        <dbReference type="ARBA" id="ARBA00023295"/>
    </source>
</evidence>
<dbReference type="Pfam" id="PF22026">
    <property type="entry name" value="Alpha-amylase_C_2"/>
    <property type="match status" value="1"/>
</dbReference>
<sequence>MSCLFQIKKCIEKEGIMRNISWVKDSVFYHIYPLGAFGCPRENRGEETAGHRILKLIDWIPHLTKLGVNALYLGPIWESGTHGYDTFDYYKLDSRLGTNDDFKKVVEKCHAAGIKVVLDGVFNHVGRGHKAFLDIKEKRENSSYKEWISGLNFGGNNWYNDGFSYDCWSGAQELVKLNYWCQDVNNHILGAVEMWINEFDIDGLRLDAADCIQRDFFKRLKYFTEEKKSTFWLMGEIIHGDYNIYVNDEMLDAVTNYECWKGIYSSHNDHNYFEINYAMKRQWGQGGMYYGKYLYNFVDNHDVNRIYTLLKEKENIYPVYTLLFTMPGLPSIYYGSEWGIEGDKTKGEGDYALRPEIEVEKMNNPELIDHIKTLAEIRKDSESLKTGRYDEVQVKNETLVFARALDNEYVIVALNNTSEEKTLTFDYRGQHFDVVLPPHGSKIIK</sequence>
<dbReference type="GO" id="GO:0016798">
    <property type="term" value="F:hydrolase activity, acting on glycosyl bonds"/>
    <property type="evidence" value="ECO:0007669"/>
    <property type="project" value="UniProtKB-KW"/>
</dbReference>
<protein>
    <submittedName>
        <fullName evidence="4">Alpha-amylase</fullName>
    </submittedName>
</protein>
<accession>A0A5P6VP41</accession>
<dbReference type="Proteomes" id="UP000327030">
    <property type="component" value="Chromosome 1"/>
</dbReference>
<dbReference type="Pfam" id="PF00128">
    <property type="entry name" value="Alpha-amylase"/>
    <property type="match status" value="1"/>
</dbReference>
<proteinExistence type="predicted"/>
<reference evidence="5" key="1">
    <citation type="submission" date="2019-08" db="EMBL/GenBank/DDBJ databases">
        <title>Complete Genome Sequence of the Polysaccharide-Degrading Rumen Bacterium Pseudobutyrivibrio xylanivorans MA3014.</title>
        <authorList>
            <person name="Palevich N."/>
            <person name="Maclean P.H."/>
            <person name="Kelly W.J."/>
            <person name="Leahy S.C."/>
            <person name="Rakonjac J."/>
            <person name="Attwood G.T."/>
        </authorList>
    </citation>
    <scope>NUCLEOTIDE SEQUENCE [LARGE SCALE GENOMIC DNA]</scope>
    <source>
        <strain evidence="5">MA3014</strain>
    </source>
</reference>
<dbReference type="AlphaFoldDB" id="A0A5P6VP41"/>
<dbReference type="InterPro" id="IPR013780">
    <property type="entry name" value="Glyco_hydro_b"/>
</dbReference>
<keyword evidence="2" id="KW-0326">Glycosidase</keyword>
<evidence type="ECO:0000259" key="3">
    <source>
        <dbReference type="SMART" id="SM00642"/>
    </source>
</evidence>
<dbReference type="PANTHER" id="PTHR10357">
    <property type="entry name" value="ALPHA-AMYLASE FAMILY MEMBER"/>
    <property type="match status" value="1"/>
</dbReference>
<dbReference type="InterPro" id="IPR054174">
    <property type="entry name" value="Alpha-amylase-like_C"/>
</dbReference>
<dbReference type="EMBL" id="CP043028">
    <property type="protein sequence ID" value="QFJ54210.1"/>
    <property type="molecule type" value="Genomic_DNA"/>
</dbReference>
<dbReference type="Gene3D" id="3.20.20.80">
    <property type="entry name" value="Glycosidases"/>
    <property type="match status" value="1"/>
</dbReference>
<gene>
    <name evidence="4" type="primary">amy13B</name>
    <name evidence="4" type="ORF">FXF36_04650</name>
</gene>
<dbReference type="SUPFAM" id="SSF51011">
    <property type="entry name" value="Glycosyl hydrolase domain"/>
    <property type="match status" value="1"/>
</dbReference>
<dbReference type="InterPro" id="IPR017853">
    <property type="entry name" value="GH"/>
</dbReference>
<dbReference type="SUPFAM" id="SSF51445">
    <property type="entry name" value="(Trans)glycosidases"/>
    <property type="match status" value="1"/>
</dbReference>
<dbReference type="CDD" id="cd11353">
    <property type="entry name" value="AmyAc_euk_bac_CMD_like"/>
    <property type="match status" value="1"/>
</dbReference>
<dbReference type="PANTHER" id="PTHR10357:SF210">
    <property type="entry name" value="MALTODEXTRIN GLUCOSIDASE"/>
    <property type="match status" value="1"/>
</dbReference>
<feature type="domain" description="Glycosyl hydrolase family 13 catalytic" evidence="3">
    <location>
        <begin position="26"/>
        <end position="378"/>
    </location>
</feature>
<dbReference type="Gene3D" id="2.60.40.1180">
    <property type="entry name" value="Golgi alpha-mannosidase II"/>
    <property type="match status" value="1"/>
</dbReference>
<evidence type="ECO:0000313" key="4">
    <source>
        <dbReference type="EMBL" id="QFJ54210.1"/>
    </source>
</evidence>